<keyword evidence="1" id="KW-0472">Membrane</keyword>
<organism evidence="2 3">
    <name type="scientific">Flavobacterium urumqiense</name>
    <dbReference type="NCBI Taxonomy" id="935224"/>
    <lineage>
        <taxon>Bacteria</taxon>
        <taxon>Pseudomonadati</taxon>
        <taxon>Bacteroidota</taxon>
        <taxon>Flavobacteriia</taxon>
        <taxon>Flavobacteriales</taxon>
        <taxon>Flavobacteriaceae</taxon>
        <taxon>Flavobacterium</taxon>
    </lineage>
</organism>
<dbReference type="AlphaFoldDB" id="A0A1H5VH46"/>
<keyword evidence="1" id="KW-0812">Transmembrane</keyword>
<dbReference type="OrthoDB" id="306887at2"/>
<dbReference type="RefSeq" id="WP_103999296.1">
    <property type="nucleotide sequence ID" value="NZ_FNVP01000003.1"/>
</dbReference>
<feature type="transmembrane region" description="Helical" evidence="1">
    <location>
        <begin position="205"/>
        <end position="225"/>
    </location>
</feature>
<sequence length="244" mass="26401">MEKVEGSTKIWFGVLNAVLKIPGAKINRTQFLTNNLSKYCTADQLQLVIEIGTGKAGIDIEILDKIANSSIKLHTIAATGTSAAAGFPGGFAMLGTVPGDLIQYYYHVIIVSQKLAYVYGYPELEGDADDDFLAMLTLFMGVMSGAKAANLALAKLSNELAKEVVKRLPRKALTKYGIFQISKQVAKWFGVKMTKESFSRGISKLIPGISAIISGAVTLGTFLPMSNRLKKNLRSSMLPKKDFA</sequence>
<reference evidence="3" key="1">
    <citation type="submission" date="2016-10" db="EMBL/GenBank/DDBJ databases">
        <authorList>
            <person name="Varghese N."/>
            <person name="Submissions S."/>
        </authorList>
    </citation>
    <scope>NUCLEOTIDE SEQUENCE [LARGE SCALE GENOMIC DNA]</scope>
    <source>
        <strain evidence="3">CGMCC 1.9230</strain>
    </source>
</reference>
<proteinExistence type="predicted"/>
<evidence type="ECO:0000313" key="3">
    <source>
        <dbReference type="Proteomes" id="UP000236737"/>
    </source>
</evidence>
<evidence type="ECO:0000313" key="2">
    <source>
        <dbReference type="EMBL" id="SEF86639.1"/>
    </source>
</evidence>
<accession>A0A1H5VH46</accession>
<gene>
    <name evidence="2" type="ORF">SAMN04488130_103219</name>
</gene>
<dbReference type="Proteomes" id="UP000236737">
    <property type="component" value="Unassembled WGS sequence"/>
</dbReference>
<name>A0A1H5VH46_9FLAO</name>
<protein>
    <submittedName>
        <fullName evidence="2">EcsC protein family protein</fullName>
    </submittedName>
</protein>
<evidence type="ECO:0000256" key="1">
    <source>
        <dbReference type="SAM" id="Phobius"/>
    </source>
</evidence>
<dbReference type="EMBL" id="FNVP01000003">
    <property type="protein sequence ID" value="SEF86639.1"/>
    <property type="molecule type" value="Genomic_DNA"/>
</dbReference>
<keyword evidence="1" id="KW-1133">Transmembrane helix</keyword>
<keyword evidence="3" id="KW-1185">Reference proteome</keyword>